<protein>
    <submittedName>
        <fullName evidence="2">Uncharacterized protein</fullName>
    </submittedName>
</protein>
<dbReference type="Proteomes" id="UP000190777">
    <property type="component" value="Unassembled WGS sequence"/>
</dbReference>
<reference evidence="1 3" key="1">
    <citation type="submission" date="2017-03" db="EMBL/GenBank/DDBJ databases">
        <title>Draft genome sequence of Moraxella equi CCUG 4950T type strain.</title>
        <authorList>
            <person name="Salva-Serra F."/>
            <person name="Engstrom-Jakobsson H."/>
            <person name="Thorell K."/>
            <person name="Jaen-Luchoro D."/>
            <person name="Gonzales-Siles L."/>
            <person name="Karlsson R."/>
            <person name="Yazdan S."/>
            <person name="Boulund F."/>
            <person name="Johnning A."/>
            <person name="Engstrand L."/>
            <person name="Kristiansson E."/>
            <person name="Moore E."/>
        </authorList>
    </citation>
    <scope>NUCLEOTIDE SEQUENCE [LARGE SCALE GENOMIC DNA]</scope>
    <source>
        <strain evidence="1 3">CCUG 4950</strain>
    </source>
</reference>
<evidence type="ECO:0000313" key="1">
    <source>
        <dbReference type="EMBL" id="OPH36004.1"/>
    </source>
</evidence>
<evidence type="ECO:0000313" key="4">
    <source>
        <dbReference type="Proteomes" id="UP000254618"/>
    </source>
</evidence>
<evidence type="ECO:0000313" key="2">
    <source>
        <dbReference type="EMBL" id="STZ03637.1"/>
    </source>
</evidence>
<accession>A0A378QRX9</accession>
<dbReference type="AlphaFoldDB" id="A0A378QRX9"/>
<name>A0A378QRX9_9GAMM</name>
<organism evidence="2 4">
    <name type="scientific">Moraxella equi</name>
    <dbReference type="NCBI Taxonomy" id="60442"/>
    <lineage>
        <taxon>Bacteria</taxon>
        <taxon>Pseudomonadati</taxon>
        <taxon>Pseudomonadota</taxon>
        <taxon>Gammaproteobacteria</taxon>
        <taxon>Moraxellales</taxon>
        <taxon>Moraxellaceae</taxon>
        <taxon>Moraxella</taxon>
    </lineage>
</organism>
<sequence>MIIVNEKSTLGSKGFASLVFDEIKPVLDKQLNADDRQEIANDVEFFGELDLSELDKKVFNAVFQTIQILKLPNQDWQQALLKVFKQDPRYTATT</sequence>
<proteinExistence type="predicted"/>
<dbReference type="RefSeq" id="WP_079326238.1">
    <property type="nucleotide sequence ID" value="NZ_MXAP01000101.1"/>
</dbReference>
<dbReference type="EMBL" id="UGQF01000001">
    <property type="protein sequence ID" value="STZ03637.1"/>
    <property type="molecule type" value="Genomic_DNA"/>
</dbReference>
<gene>
    <name evidence="1" type="ORF">B5J93_09985</name>
    <name evidence="2" type="ORF">NCTC11012_01891</name>
</gene>
<dbReference type="EMBL" id="MXAP01000101">
    <property type="protein sequence ID" value="OPH36004.1"/>
    <property type="molecule type" value="Genomic_DNA"/>
</dbReference>
<reference evidence="2 4" key="2">
    <citation type="submission" date="2018-06" db="EMBL/GenBank/DDBJ databases">
        <authorList>
            <consortium name="Pathogen Informatics"/>
            <person name="Doyle S."/>
        </authorList>
    </citation>
    <scope>NUCLEOTIDE SEQUENCE [LARGE SCALE GENOMIC DNA]</scope>
    <source>
        <strain evidence="2 4">NCTC11012</strain>
    </source>
</reference>
<evidence type="ECO:0000313" key="3">
    <source>
        <dbReference type="Proteomes" id="UP000190777"/>
    </source>
</evidence>
<dbReference type="Proteomes" id="UP000254618">
    <property type="component" value="Unassembled WGS sequence"/>
</dbReference>
<keyword evidence="3" id="KW-1185">Reference proteome</keyword>